<organism evidence="2 4">
    <name type="scientific">Quercus rubra</name>
    <name type="common">Northern red oak</name>
    <name type="synonym">Quercus borealis</name>
    <dbReference type="NCBI Taxonomy" id="3512"/>
    <lineage>
        <taxon>Eukaryota</taxon>
        <taxon>Viridiplantae</taxon>
        <taxon>Streptophyta</taxon>
        <taxon>Embryophyta</taxon>
        <taxon>Tracheophyta</taxon>
        <taxon>Spermatophyta</taxon>
        <taxon>Magnoliopsida</taxon>
        <taxon>eudicotyledons</taxon>
        <taxon>Gunneridae</taxon>
        <taxon>Pentapetalae</taxon>
        <taxon>rosids</taxon>
        <taxon>fabids</taxon>
        <taxon>Fagales</taxon>
        <taxon>Fagaceae</taxon>
        <taxon>Quercus</taxon>
    </lineage>
</organism>
<evidence type="ECO:0000313" key="3">
    <source>
        <dbReference type="EMBL" id="KAK4566166.1"/>
    </source>
</evidence>
<keyword evidence="1" id="KW-0472">Membrane</keyword>
<evidence type="ECO:0000313" key="4">
    <source>
        <dbReference type="Proteomes" id="UP001324115"/>
    </source>
</evidence>
<evidence type="ECO:0000256" key="1">
    <source>
        <dbReference type="SAM" id="Phobius"/>
    </source>
</evidence>
<sequence>MYLQLLIGYIRYHHRQSIKINYNSFTFQILCCGFLLKVSIAVTSTLF</sequence>
<dbReference type="Proteomes" id="UP001324115">
    <property type="component" value="Unassembled WGS sequence"/>
</dbReference>
<dbReference type="EMBL" id="JAXUIC010000440">
    <property type="protein sequence ID" value="KAK4540367.1"/>
    <property type="molecule type" value="Genomic_DNA"/>
</dbReference>
<proteinExistence type="predicted"/>
<evidence type="ECO:0000313" key="2">
    <source>
        <dbReference type="EMBL" id="KAK4540367.1"/>
    </source>
</evidence>
<reference evidence="2 4" key="1">
    <citation type="journal article" date="2023" name="G3 (Bethesda)">
        <title>A haplotype-resolved chromosome-scale genome for Quercus rubra L. provides insights into the genetics of adaptive traits for red oak species.</title>
        <authorList>
            <person name="Kapoor B."/>
            <person name="Jenkins J."/>
            <person name="Schmutz J."/>
            <person name="Zhebentyayeva T."/>
            <person name="Kuelheim C."/>
            <person name="Coggeshall M."/>
            <person name="Heim C."/>
            <person name="Lasky J.R."/>
            <person name="Leites L."/>
            <person name="Islam-Faridi N."/>
            <person name="Romero-Severson J."/>
            <person name="DeLeo V.L."/>
            <person name="Lucas S.M."/>
            <person name="Lazic D."/>
            <person name="Gailing O."/>
            <person name="Carlson J."/>
            <person name="Staton M."/>
        </authorList>
    </citation>
    <scope>NUCLEOTIDE SEQUENCE [LARGE SCALE GENOMIC DNA]</scope>
    <source>
        <strain evidence="2">Pseudo-F2</strain>
    </source>
</reference>
<keyword evidence="4" id="KW-1185">Reference proteome</keyword>
<gene>
    <name evidence="3" type="ORF">RGQ29_002402</name>
    <name evidence="2" type="ORF">RGQ29_031845</name>
</gene>
<accession>A0AAN7I5H0</accession>
<keyword evidence="1" id="KW-0812">Transmembrane</keyword>
<name>A0AAN7I5H0_QUERU</name>
<protein>
    <submittedName>
        <fullName evidence="2">Uncharacterized protein</fullName>
    </submittedName>
</protein>
<comment type="caution">
    <text evidence="2">The sequence shown here is derived from an EMBL/GenBank/DDBJ whole genome shotgun (WGS) entry which is preliminary data.</text>
</comment>
<keyword evidence="1" id="KW-1133">Transmembrane helix</keyword>
<dbReference type="EMBL" id="JAXUIC010000010">
    <property type="protein sequence ID" value="KAK4566166.1"/>
    <property type="molecule type" value="Genomic_DNA"/>
</dbReference>
<feature type="transmembrane region" description="Helical" evidence="1">
    <location>
        <begin position="20"/>
        <end position="42"/>
    </location>
</feature>
<dbReference type="AlphaFoldDB" id="A0AAN7I5H0"/>